<evidence type="ECO:0000256" key="1">
    <source>
        <dbReference type="ARBA" id="ARBA00001974"/>
    </source>
</evidence>
<dbReference type="Pfam" id="PF01565">
    <property type="entry name" value="FAD_binding_4"/>
    <property type="match status" value="1"/>
</dbReference>
<dbReference type="EMBL" id="JAFBEC010000016">
    <property type="protein sequence ID" value="MBM7634737.1"/>
    <property type="molecule type" value="Genomic_DNA"/>
</dbReference>
<dbReference type="InterPro" id="IPR036318">
    <property type="entry name" value="FAD-bd_PCMH-like_sf"/>
</dbReference>
<evidence type="ECO:0000313" key="10">
    <source>
        <dbReference type="Proteomes" id="UP000741863"/>
    </source>
</evidence>
<keyword evidence="4" id="KW-0274">FAD</keyword>
<reference evidence="9 10" key="1">
    <citation type="submission" date="2021-01" db="EMBL/GenBank/DDBJ databases">
        <title>Genomic Encyclopedia of Type Strains, Phase IV (KMG-IV): sequencing the most valuable type-strain genomes for metagenomic binning, comparative biology and taxonomic classification.</title>
        <authorList>
            <person name="Goeker M."/>
        </authorList>
    </citation>
    <scope>NUCLEOTIDE SEQUENCE [LARGE SCALE GENOMIC DNA]</scope>
    <source>
        <strain evidence="9 10">DSM 25540</strain>
    </source>
</reference>
<dbReference type="Proteomes" id="UP000741863">
    <property type="component" value="Unassembled WGS sequence"/>
</dbReference>
<name>A0ABS2PHK1_9BACL</name>
<feature type="domain" description="FAD-binding PCMH-type" evidence="8">
    <location>
        <begin position="34"/>
        <end position="212"/>
    </location>
</feature>
<evidence type="ECO:0000256" key="3">
    <source>
        <dbReference type="ARBA" id="ARBA00022630"/>
    </source>
</evidence>
<organism evidence="9 10">
    <name type="scientific">Geomicrobium sediminis</name>
    <dbReference type="NCBI Taxonomy" id="1347788"/>
    <lineage>
        <taxon>Bacteria</taxon>
        <taxon>Bacillati</taxon>
        <taxon>Bacillota</taxon>
        <taxon>Bacilli</taxon>
        <taxon>Bacillales</taxon>
        <taxon>Geomicrobium</taxon>
    </lineage>
</organism>
<dbReference type="Gene3D" id="1.10.45.10">
    <property type="entry name" value="Vanillyl-alcohol Oxidase, Chain A, domain 4"/>
    <property type="match status" value="1"/>
</dbReference>
<dbReference type="InterPro" id="IPR006094">
    <property type="entry name" value="Oxid_FAD_bind_N"/>
</dbReference>
<evidence type="ECO:0000259" key="8">
    <source>
        <dbReference type="PROSITE" id="PS51387"/>
    </source>
</evidence>
<dbReference type="PROSITE" id="PS51387">
    <property type="entry name" value="FAD_PCMH"/>
    <property type="match status" value="1"/>
</dbReference>
<dbReference type="Pfam" id="PF02913">
    <property type="entry name" value="FAD-oxidase_C"/>
    <property type="match status" value="1"/>
</dbReference>
<protein>
    <recommendedName>
        <fullName evidence="7">D-lactate dehydrogenase (cytochrome)</fullName>
        <ecNumber evidence="7">1.1.2.4</ecNumber>
    </recommendedName>
</protein>
<comment type="cofactor">
    <cofactor evidence="1">
        <name>FAD</name>
        <dbReference type="ChEBI" id="CHEBI:57692"/>
    </cofactor>
</comment>
<dbReference type="InterPro" id="IPR016166">
    <property type="entry name" value="FAD-bd_PCMH"/>
</dbReference>
<evidence type="ECO:0000256" key="7">
    <source>
        <dbReference type="ARBA" id="ARBA00038897"/>
    </source>
</evidence>
<comment type="similarity">
    <text evidence="2">Belongs to the FAD-binding oxidoreductase/transferase type 4 family.</text>
</comment>
<keyword evidence="10" id="KW-1185">Reference proteome</keyword>
<dbReference type="PANTHER" id="PTHR11748">
    <property type="entry name" value="D-LACTATE DEHYDROGENASE"/>
    <property type="match status" value="1"/>
</dbReference>
<dbReference type="SUPFAM" id="SSF55103">
    <property type="entry name" value="FAD-linked oxidases, C-terminal domain"/>
    <property type="match status" value="1"/>
</dbReference>
<evidence type="ECO:0000256" key="6">
    <source>
        <dbReference type="ARBA" id="ARBA00023002"/>
    </source>
</evidence>
<dbReference type="InterPro" id="IPR016171">
    <property type="entry name" value="Vanillyl_alc_oxidase_C-sub2"/>
</dbReference>
<evidence type="ECO:0000313" key="9">
    <source>
        <dbReference type="EMBL" id="MBM7634737.1"/>
    </source>
</evidence>
<keyword evidence="3" id="KW-0285">Flavoprotein</keyword>
<dbReference type="EC" id="1.1.2.4" evidence="7"/>
<dbReference type="InterPro" id="IPR016169">
    <property type="entry name" value="FAD-bd_PCMH_sub2"/>
</dbReference>
<evidence type="ECO:0000256" key="2">
    <source>
        <dbReference type="ARBA" id="ARBA00008000"/>
    </source>
</evidence>
<dbReference type="Gene3D" id="3.30.70.2740">
    <property type="match status" value="1"/>
</dbReference>
<dbReference type="SUPFAM" id="SSF56176">
    <property type="entry name" value="FAD-binding/transporter-associated domain-like"/>
    <property type="match status" value="1"/>
</dbReference>
<comment type="caution">
    <text evidence="9">The sequence shown here is derived from an EMBL/GenBank/DDBJ whole genome shotgun (WGS) entry which is preliminary data.</text>
</comment>
<dbReference type="InterPro" id="IPR016164">
    <property type="entry name" value="FAD-linked_Oxase-like_C"/>
</dbReference>
<dbReference type="RefSeq" id="WP_204699511.1">
    <property type="nucleotide sequence ID" value="NZ_JAFBEC010000016.1"/>
</dbReference>
<evidence type="ECO:0000256" key="4">
    <source>
        <dbReference type="ARBA" id="ARBA00022827"/>
    </source>
</evidence>
<keyword evidence="6" id="KW-0560">Oxidoreductase</keyword>
<evidence type="ECO:0000256" key="5">
    <source>
        <dbReference type="ARBA" id="ARBA00022946"/>
    </source>
</evidence>
<accession>A0ABS2PHK1</accession>
<dbReference type="InterPro" id="IPR004113">
    <property type="entry name" value="FAD-bd_oxidored_4_C"/>
</dbReference>
<dbReference type="PANTHER" id="PTHR11748:SF111">
    <property type="entry name" value="D-LACTATE DEHYDROGENASE, MITOCHONDRIAL-RELATED"/>
    <property type="match status" value="1"/>
</dbReference>
<proteinExistence type="inferred from homology"/>
<sequence>MSTLIGLLQEVLQESQLSTSESVRGLHSQDESYHAPILPEVVVFPHSTEDVQSILNIAKQENRPVYPYGMGTSLEGHIIPTTDGISIDFSEMNNIIEILADDMLVKVQPGVTRDQLNKELKKHGLFFSVDPGANATVGGMAATNASGTSSVRYGIMRDQVRNLEVVLANGSVIHTGSLAAKSSSGYNLNGLFAGSEGTLGCFTELTLKVYGIPEQIVAGRATFPSVDHAVQAVVQILQAGIPVARCELVDEPSIQKANEFSDTNYSIQPTLFLEFHGNEAGLKQDVEFTKEIVKEFGCKEIEFEKDTAARNKLWEARHNLAYAHVHSSPGKKMMVTDVCVPISKLAAAITHARSVVDQSRFEGGIAGHVGDGNYHILVMFDRDDPEEVEAASKLNEEVVEFALSVGGTCTGEHGVGLGKKKYQQKEHGEALQLMKVLKQTFDPDNRMNPNKLIN</sequence>
<dbReference type="Gene3D" id="3.30.465.10">
    <property type="match status" value="1"/>
</dbReference>
<keyword evidence="5" id="KW-0809">Transit peptide</keyword>
<gene>
    <name evidence="9" type="ORF">JOD17_003863</name>
</gene>